<dbReference type="OrthoDB" id="6161812at2759"/>
<evidence type="ECO:0000256" key="2">
    <source>
        <dbReference type="ARBA" id="ARBA00022614"/>
    </source>
</evidence>
<evidence type="ECO:0000259" key="8">
    <source>
        <dbReference type="Pfam" id="PF00931"/>
    </source>
</evidence>
<evidence type="ECO:0000256" key="3">
    <source>
        <dbReference type="ARBA" id="ARBA00022737"/>
    </source>
</evidence>
<keyword evidence="6 7" id="KW-0175">Coiled coil</keyword>
<dbReference type="Pfam" id="PF18052">
    <property type="entry name" value="Rx_N"/>
    <property type="match status" value="1"/>
</dbReference>
<feature type="domain" description="NB-ARC" evidence="8">
    <location>
        <begin position="328"/>
        <end position="471"/>
    </location>
</feature>
<protein>
    <recommendedName>
        <fullName evidence="14">Rx N-terminal domain-containing protein</fullName>
    </recommendedName>
</protein>
<evidence type="ECO:0000256" key="5">
    <source>
        <dbReference type="ARBA" id="ARBA00022821"/>
    </source>
</evidence>
<gene>
    <name evidence="12" type="ORF">GQ55_2G322000</name>
</gene>
<feature type="domain" description="Disease resistance R13L4/SHOC-2-like LRR" evidence="11">
    <location>
        <begin position="674"/>
        <end position="774"/>
    </location>
</feature>
<dbReference type="AlphaFoldDB" id="A0A2T7EUP8"/>
<dbReference type="SUPFAM" id="SSF52540">
    <property type="entry name" value="P-loop containing nucleoside triphosphate hydrolases"/>
    <property type="match status" value="1"/>
</dbReference>
<dbReference type="InterPro" id="IPR044974">
    <property type="entry name" value="Disease_R_plants"/>
</dbReference>
<dbReference type="Gramene" id="PUZ71553">
    <property type="protein sequence ID" value="PUZ71553"/>
    <property type="gene ID" value="GQ55_2G322000"/>
</dbReference>
<dbReference type="InterPro" id="IPR041118">
    <property type="entry name" value="Rx_N"/>
</dbReference>
<name>A0A2T7EUP8_9POAL</name>
<dbReference type="SUPFAM" id="SSF52058">
    <property type="entry name" value="L domain-like"/>
    <property type="match status" value="1"/>
</dbReference>
<keyword evidence="5" id="KW-0611">Plant defense</keyword>
<evidence type="ECO:0008006" key="14">
    <source>
        <dbReference type="Google" id="ProtNLM"/>
    </source>
</evidence>
<dbReference type="InterPro" id="IPR027417">
    <property type="entry name" value="P-loop_NTPase"/>
</dbReference>
<dbReference type="Pfam" id="PF23559">
    <property type="entry name" value="WHD_DRP"/>
    <property type="match status" value="1"/>
</dbReference>
<evidence type="ECO:0000256" key="1">
    <source>
        <dbReference type="ARBA" id="ARBA00008894"/>
    </source>
</evidence>
<dbReference type="Pfam" id="PF00931">
    <property type="entry name" value="NB-ARC"/>
    <property type="match status" value="1"/>
</dbReference>
<dbReference type="Gene3D" id="3.80.10.10">
    <property type="entry name" value="Ribonuclease Inhibitor"/>
    <property type="match status" value="1"/>
</dbReference>
<dbReference type="Gene3D" id="1.10.10.10">
    <property type="entry name" value="Winged helix-like DNA-binding domain superfamily/Winged helix DNA-binding domain"/>
    <property type="match status" value="1"/>
</dbReference>
<dbReference type="InterPro" id="IPR055414">
    <property type="entry name" value="LRR_R13L4/SHOC2-like"/>
</dbReference>
<evidence type="ECO:0000313" key="13">
    <source>
        <dbReference type="Proteomes" id="UP000244336"/>
    </source>
</evidence>
<dbReference type="InterPro" id="IPR058922">
    <property type="entry name" value="WHD_DRP"/>
</dbReference>
<keyword evidence="2" id="KW-0433">Leucine-rich repeat</keyword>
<evidence type="ECO:0000256" key="7">
    <source>
        <dbReference type="SAM" id="Coils"/>
    </source>
</evidence>
<dbReference type="InterPro" id="IPR002182">
    <property type="entry name" value="NB-ARC"/>
</dbReference>
<accession>A0A2T7EUP8</accession>
<proteinExistence type="inferred from homology"/>
<dbReference type="GO" id="GO:0009626">
    <property type="term" value="P:plant-type hypersensitive response"/>
    <property type="evidence" value="ECO:0007669"/>
    <property type="project" value="UniProtKB-ARBA"/>
</dbReference>
<reference evidence="12 13" key="1">
    <citation type="submission" date="2018-04" db="EMBL/GenBank/DDBJ databases">
        <title>WGS assembly of Panicum hallii var. hallii HAL2.</title>
        <authorList>
            <person name="Lovell J."/>
            <person name="Jenkins J."/>
            <person name="Lowry D."/>
            <person name="Mamidi S."/>
            <person name="Sreedasyam A."/>
            <person name="Weng X."/>
            <person name="Barry K."/>
            <person name="Bonette J."/>
            <person name="Campitelli B."/>
            <person name="Daum C."/>
            <person name="Gordon S."/>
            <person name="Gould B."/>
            <person name="Lipzen A."/>
            <person name="MacQueen A."/>
            <person name="Palacio-Mejia J."/>
            <person name="Plott C."/>
            <person name="Shakirov E."/>
            <person name="Shu S."/>
            <person name="Yoshinaga Y."/>
            <person name="Zane M."/>
            <person name="Rokhsar D."/>
            <person name="Grimwood J."/>
            <person name="Schmutz J."/>
            <person name="Juenger T."/>
        </authorList>
    </citation>
    <scope>NUCLEOTIDE SEQUENCE [LARGE SCALE GENOMIC DNA]</scope>
    <source>
        <strain evidence="13">cv. HAL2</strain>
    </source>
</reference>
<keyword evidence="4" id="KW-0547">Nucleotide-binding</keyword>
<sequence>MIDNVTLQAKIERASGRQSYVWSSLETGARIQIEHIRSVNWGQTCLGRRVCCSGQQQLGRCDWSGNVYTGNTTMDSSPVECKMEATALSLARSVLHGILSSARAAIFDEVARLIGVPNEVDFVRSELEMMQAFLGVVYAHPDAAGRTETVRTWVKQVRDLAYDVEDCLLDFALYAARASSSRAGSLLPGAIAERHRIAERIRDLKARVEQLNQRNLRYRIVVDSPAAGAAAEQAASSLPEHDANSAELAFQESDIIGRLDEKAKLTELISGAEPGEAAGRRRRMPLKGLVPSFWFNHVVEFFCVPTIGGPTGEAAVIPTSPRRPAGTLRVVSVWGMGGMGKSSLVWAVHNDPVLLDEFDCGAWVTVPHPLDNPEVFRRRLRKELGVARNQDLGQYLREKRYRVIVDDVHTNEEWDAICQVFQFRNSKGSRIIVTTRREDVARHCTKHVYELKPLGDAESMDLLCQKVYKTTEYTLPEDMAEQAKHILRRCRGLPLAISTIGGLLANRPKTSIEWRNLHEHLGAELESDLRNIPKVIVSSYDGLPYDLKSIFLYLSIFPENHEIRRTRLLRRWMAEGYIAKKRDMPVEDVAARSYTKLINRSMIQPSKVSPGETDCCRIHSMVLQIILSRFIEENQLFLIEEHSNEARQSKIRHLVVSRWKSRDEKLQNINMSYIRSLTIFGEYPSSLISPKMRLLRVLDLEDTVNMKHDDLMHIGELQHLRYLSLRGTDISKLPSSLQNLRYLETLDIQDTRVRQLPSSIVKLEDLRYLVAGVNFTKDLLQKMRDSRAENHEARLFGDIEAYLGCNRGECCEVSNVDHLCVRVPEGIEKLKNLHMLGAVNVARGNGVSGRFKKLMNLTNLRRLGVTGLTEEEGQDLCKSIGGLSQLQRLELRCVSIRFPARMEEPEIPRHLTSVRLCGKLIGMPEWISSLNNLATVKLLGTRLNQEDIIRLQNLRNLALLGLWEDSYIEESLRFSASTFTKLKVLDIDGLENIRTMTIREGAMPQLELLWLNKCHSLHDNSFGVSGVQYLQSLKELLLKNCGEKQNLIDILQEQVNRHTRRPKFLIGKSRVVL</sequence>
<dbReference type="InterPro" id="IPR036388">
    <property type="entry name" value="WH-like_DNA-bd_sf"/>
</dbReference>
<dbReference type="EMBL" id="CM009750">
    <property type="protein sequence ID" value="PUZ71553.1"/>
    <property type="molecule type" value="Genomic_DNA"/>
</dbReference>
<comment type="similarity">
    <text evidence="1">Belongs to the disease resistance NB-LRR family.</text>
</comment>
<evidence type="ECO:0000259" key="10">
    <source>
        <dbReference type="Pfam" id="PF23559"/>
    </source>
</evidence>
<keyword evidence="3" id="KW-0677">Repeat</keyword>
<feature type="domain" description="Disease resistance protein winged helix" evidence="10">
    <location>
        <begin position="556"/>
        <end position="625"/>
    </location>
</feature>
<dbReference type="Gene3D" id="1.10.8.430">
    <property type="entry name" value="Helical domain of apoptotic protease-activating factors"/>
    <property type="match status" value="1"/>
</dbReference>
<dbReference type="InterPro" id="IPR032675">
    <property type="entry name" value="LRR_dom_sf"/>
</dbReference>
<evidence type="ECO:0000259" key="11">
    <source>
        <dbReference type="Pfam" id="PF23598"/>
    </source>
</evidence>
<feature type="domain" description="Disease resistance R13L4/SHOC-2-like LRR" evidence="11">
    <location>
        <begin position="820"/>
        <end position="1063"/>
    </location>
</feature>
<dbReference type="Gene3D" id="1.20.5.4130">
    <property type="match status" value="1"/>
</dbReference>
<evidence type="ECO:0000313" key="12">
    <source>
        <dbReference type="EMBL" id="PUZ71553.1"/>
    </source>
</evidence>
<organism evidence="12 13">
    <name type="scientific">Panicum hallii var. hallii</name>
    <dbReference type="NCBI Taxonomy" id="1504633"/>
    <lineage>
        <taxon>Eukaryota</taxon>
        <taxon>Viridiplantae</taxon>
        <taxon>Streptophyta</taxon>
        <taxon>Embryophyta</taxon>
        <taxon>Tracheophyta</taxon>
        <taxon>Spermatophyta</taxon>
        <taxon>Magnoliopsida</taxon>
        <taxon>Liliopsida</taxon>
        <taxon>Poales</taxon>
        <taxon>Poaceae</taxon>
        <taxon>PACMAD clade</taxon>
        <taxon>Panicoideae</taxon>
        <taxon>Panicodae</taxon>
        <taxon>Paniceae</taxon>
        <taxon>Panicinae</taxon>
        <taxon>Panicum</taxon>
        <taxon>Panicum sect. Panicum</taxon>
    </lineage>
</organism>
<dbReference type="Pfam" id="PF23598">
    <property type="entry name" value="LRR_14"/>
    <property type="match status" value="2"/>
</dbReference>
<dbReference type="GO" id="GO:0043531">
    <property type="term" value="F:ADP binding"/>
    <property type="evidence" value="ECO:0007669"/>
    <property type="project" value="InterPro"/>
</dbReference>
<feature type="domain" description="Disease resistance N-terminal" evidence="9">
    <location>
        <begin position="98"/>
        <end position="181"/>
    </location>
</feature>
<dbReference type="Proteomes" id="UP000244336">
    <property type="component" value="Chromosome 2"/>
</dbReference>
<dbReference type="FunFam" id="1.10.10.10:FF:000322">
    <property type="entry name" value="Probable disease resistance protein At1g63360"/>
    <property type="match status" value="1"/>
</dbReference>
<evidence type="ECO:0000259" key="9">
    <source>
        <dbReference type="Pfam" id="PF18052"/>
    </source>
</evidence>
<dbReference type="CDD" id="cd14798">
    <property type="entry name" value="RX-CC_like"/>
    <property type="match status" value="1"/>
</dbReference>
<dbReference type="GO" id="GO:0002758">
    <property type="term" value="P:innate immune response-activating signaling pathway"/>
    <property type="evidence" value="ECO:0007669"/>
    <property type="project" value="UniProtKB-ARBA"/>
</dbReference>
<keyword evidence="13" id="KW-1185">Reference proteome</keyword>
<dbReference type="InterPro" id="IPR042197">
    <property type="entry name" value="Apaf_helical"/>
</dbReference>
<dbReference type="InterPro" id="IPR038005">
    <property type="entry name" value="RX-like_CC"/>
</dbReference>
<dbReference type="STRING" id="1504633.A0A2T7EUP8"/>
<evidence type="ECO:0000256" key="6">
    <source>
        <dbReference type="ARBA" id="ARBA00023054"/>
    </source>
</evidence>
<dbReference type="PANTHER" id="PTHR23155">
    <property type="entry name" value="DISEASE RESISTANCE PROTEIN RP"/>
    <property type="match status" value="1"/>
</dbReference>
<dbReference type="PRINTS" id="PR00364">
    <property type="entry name" value="DISEASERSIST"/>
</dbReference>
<evidence type="ECO:0000256" key="4">
    <source>
        <dbReference type="ARBA" id="ARBA00022741"/>
    </source>
</evidence>
<dbReference type="GO" id="GO:0042742">
    <property type="term" value="P:defense response to bacterium"/>
    <property type="evidence" value="ECO:0007669"/>
    <property type="project" value="UniProtKB-ARBA"/>
</dbReference>
<feature type="coiled-coil region" evidence="7">
    <location>
        <begin position="194"/>
        <end position="221"/>
    </location>
</feature>
<dbReference type="PANTHER" id="PTHR23155:SF1230">
    <property type="entry name" value="OS09G0517200 PROTEIN"/>
    <property type="match status" value="1"/>
</dbReference>
<dbReference type="Gene3D" id="3.40.50.300">
    <property type="entry name" value="P-loop containing nucleotide triphosphate hydrolases"/>
    <property type="match status" value="1"/>
</dbReference>